<feature type="non-terminal residue" evidence="2">
    <location>
        <position position="1"/>
    </location>
</feature>
<keyword evidence="3" id="KW-1185">Reference proteome</keyword>
<comment type="caution">
    <text evidence="2">The sequence shown here is derived from an EMBL/GenBank/DDBJ whole genome shotgun (WGS) entry which is preliminary data.</text>
</comment>
<feature type="compositionally biased region" description="Acidic residues" evidence="1">
    <location>
        <begin position="82"/>
        <end position="95"/>
    </location>
</feature>
<feature type="region of interest" description="Disordered" evidence="1">
    <location>
        <begin position="75"/>
        <end position="111"/>
    </location>
</feature>
<sequence length="111" mass="13046">VKWAHLLQSSQKTICAKWNTDHIEDSDDYSYSWAIKFNWLPAKTGSQNILMLCRGHYYFWRSVHDSKENFKPTQNLPAGFIDIDEESDSEEEGSDTMEHRDEVYDPMDPLN</sequence>
<accession>A0ABN7PRF7</accession>
<evidence type="ECO:0000313" key="3">
    <source>
        <dbReference type="Proteomes" id="UP001153148"/>
    </source>
</evidence>
<organism evidence="2 3">
    <name type="scientific">Timema podura</name>
    <name type="common">Walking stick</name>
    <dbReference type="NCBI Taxonomy" id="61482"/>
    <lineage>
        <taxon>Eukaryota</taxon>
        <taxon>Metazoa</taxon>
        <taxon>Ecdysozoa</taxon>
        <taxon>Arthropoda</taxon>
        <taxon>Hexapoda</taxon>
        <taxon>Insecta</taxon>
        <taxon>Pterygota</taxon>
        <taxon>Neoptera</taxon>
        <taxon>Polyneoptera</taxon>
        <taxon>Phasmatodea</taxon>
        <taxon>Timematodea</taxon>
        <taxon>Timematoidea</taxon>
        <taxon>Timematidae</taxon>
        <taxon>Timema</taxon>
    </lineage>
</organism>
<name>A0ABN7PRF7_TIMPD</name>
<dbReference type="EMBL" id="CAJPIN010082626">
    <property type="protein sequence ID" value="CAG2068132.1"/>
    <property type="molecule type" value="Genomic_DNA"/>
</dbReference>
<dbReference type="Proteomes" id="UP001153148">
    <property type="component" value="Unassembled WGS sequence"/>
</dbReference>
<gene>
    <name evidence="2" type="ORF">TPAB3V08_LOCUS15075</name>
</gene>
<reference evidence="2" key="1">
    <citation type="submission" date="2021-03" db="EMBL/GenBank/DDBJ databases">
        <authorList>
            <person name="Tran Van P."/>
        </authorList>
    </citation>
    <scope>NUCLEOTIDE SEQUENCE</scope>
</reference>
<proteinExistence type="predicted"/>
<evidence type="ECO:0000256" key="1">
    <source>
        <dbReference type="SAM" id="MobiDB-lite"/>
    </source>
</evidence>
<protein>
    <submittedName>
        <fullName evidence="2">Uncharacterized protein</fullName>
    </submittedName>
</protein>
<evidence type="ECO:0000313" key="2">
    <source>
        <dbReference type="EMBL" id="CAG2068132.1"/>
    </source>
</evidence>